<proteinExistence type="inferred from homology"/>
<dbReference type="AlphaFoldDB" id="A0A2N3VCP1"/>
<name>A0A2N3VCP1_9NOCA</name>
<dbReference type="PANTHER" id="PTHR33653">
    <property type="entry name" value="RIBONUCLEASE VAPC2"/>
    <property type="match status" value="1"/>
</dbReference>
<evidence type="ECO:0000256" key="1">
    <source>
        <dbReference type="ARBA" id="ARBA00001946"/>
    </source>
</evidence>
<keyword evidence="4 8" id="KW-0479">Metal-binding</keyword>
<dbReference type="GO" id="GO:0004540">
    <property type="term" value="F:RNA nuclease activity"/>
    <property type="evidence" value="ECO:0007669"/>
    <property type="project" value="InterPro"/>
</dbReference>
<dbReference type="HAMAP" id="MF_00265">
    <property type="entry name" value="VapC_Nob1"/>
    <property type="match status" value="1"/>
</dbReference>
<dbReference type="Pfam" id="PF01850">
    <property type="entry name" value="PIN"/>
    <property type="match status" value="1"/>
</dbReference>
<evidence type="ECO:0000256" key="5">
    <source>
        <dbReference type="ARBA" id="ARBA00022801"/>
    </source>
</evidence>
<dbReference type="PANTHER" id="PTHR33653:SF1">
    <property type="entry name" value="RIBONUCLEASE VAPC2"/>
    <property type="match status" value="1"/>
</dbReference>
<dbReference type="EMBL" id="PJMW01000002">
    <property type="protein sequence ID" value="PKV79389.1"/>
    <property type="molecule type" value="Genomic_DNA"/>
</dbReference>
<dbReference type="GO" id="GO:0000287">
    <property type="term" value="F:magnesium ion binding"/>
    <property type="evidence" value="ECO:0007669"/>
    <property type="project" value="UniProtKB-UniRule"/>
</dbReference>
<comment type="caution">
    <text evidence="10">The sequence shown here is derived from an EMBL/GenBank/DDBJ whole genome shotgun (WGS) entry which is preliminary data.</text>
</comment>
<dbReference type="Proteomes" id="UP000233766">
    <property type="component" value="Unassembled WGS sequence"/>
</dbReference>
<protein>
    <recommendedName>
        <fullName evidence="8">Ribonuclease VapC</fullName>
        <shortName evidence="8">RNase VapC</shortName>
        <ecNumber evidence="8">3.1.-.-</ecNumber>
    </recommendedName>
    <alternativeName>
        <fullName evidence="8">Toxin VapC</fullName>
    </alternativeName>
</protein>
<feature type="domain" description="PIN" evidence="9">
    <location>
        <begin position="4"/>
        <end position="123"/>
    </location>
</feature>
<evidence type="ECO:0000256" key="2">
    <source>
        <dbReference type="ARBA" id="ARBA00022649"/>
    </source>
</evidence>
<gene>
    <name evidence="8" type="primary">vapC</name>
    <name evidence="10" type="ORF">ATK86_3782</name>
</gene>
<evidence type="ECO:0000256" key="4">
    <source>
        <dbReference type="ARBA" id="ARBA00022723"/>
    </source>
</evidence>
<keyword evidence="5 8" id="KW-0378">Hydrolase</keyword>
<comment type="cofactor">
    <cofactor evidence="1 8">
        <name>Mg(2+)</name>
        <dbReference type="ChEBI" id="CHEBI:18420"/>
    </cofactor>
</comment>
<dbReference type="SUPFAM" id="SSF88723">
    <property type="entry name" value="PIN domain-like"/>
    <property type="match status" value="1"/>
</dbReference>
<comment type="function">
    <text evidence="8">Toxic component of a toxin-antitoxin (TA) system. An RNase.</text>
</comment>
<keyword evidence="6 8" id="KW-0460">Magnesium</keyword>
<dbReference type="EC" id="3.1.-.-" evidence="8"/>
<dbReference type="Gene3D" id="3.40.50.1010">
    <property type="entry name" value="5'-nuclease"/>
    <property type="match status" value="1"/>
</dbReference>
<dbReference type="InterPro" id="IPR029060">
    <property type="entry name" value="PIN-like_dom_sf"/>
</dbReference>
<dbReference type="InterPro" id="IPR050556">
    <property type="entry name" value="Type_II_TA_system_RNase"/>
</dbReference>
<evidence type="ECO:0000259" key="9">
    <source>
        <dbReference type="Pfam" id="PF01850"/>
    </source>
</evidence>
<evidence type="ECO:0000256" key="3">
    <source>
        <dbReference type="ARBA" id="ARBA00022722"/>
    </source>
</evidence>
<dbReference type="CDD" id="cd18755">
    <property type="entry name" value="PIN_MtVapC3_VapC21-like"/>
    <property type="match status" value="1"/>
</dbReference>
<keyword evidence="2 8" id="KW-1277">Toxin-antitoxin system</keyword>
<feature type="binding site" evidence="8">
    <location>
        <position position="97"/>
    </location>
    <ligand>
        <name>Mg(2+)</name>
        <dbReference type="ChEBI" id="CHEBI:18420"/>
    </ligand>
</feature>
<organism evidence="10 11">
    <name type="scientific">Nocardia fluminea</name>
    <dbReference type="NCBI Taxonomy" id="134984"/>
    <lineage>
        <taxon>Bacteria</taxon>
        <taxon>Bacillati</taxon>
        <taxon>Actinomycetota</taxon>
        <taxon>Actinomycetes</taxon>
        <taxon>Mycobacteriales</taxon>
        <taxon>Nocardiaceae</taxon>
        <taxon>Nocardia</taxon>
    </lineage>
</organism>
<dbReference type="GO" id="GO:0090729">
    <property type="term" value="F:toxin activity"/>
    <property type="evidence" value="ECO:0007669"/>
    <property type="project" value="UniProtKB-KW"/>
</dbReference>
<evidence type="ECO:0000313" key="11">
    <source>
        <dbReference type="Proteomes" id="UP000233766"/>
    </source>
</evidence>
<dbReference type="InterPro" id="IPR022907">
    <property type="entry name" value="VapC_family"/>
</dbReference>
<evidence type="ECO:0000256" key="6">
    <source>
        <dbReference type="ARBA" id="ARBA00022842"/>
    </source>
</evidence>
<dbReference type="RefSeq" id="WP_101465642.1">
    <property type="nucleotide sequence ID" value="NZ_PJMW01000002.1"/>
</dbReference>
<sequence length="139" mass="15072">MISYLIDTSAAVRFIADPAVKQAWQETVTAGAVGVCEVVELELLYGATSLADRLRKKKLLGELFGWAPTPDGVWTRTHEVQQLLTEQGQHRSAGVADLLIAATAEANRITILHYDHDFETVAKATGQSTQWIAPPGTVS</sequence>
<keyword evidence="8" id="KW-0800">Toxin</keyword>
<evidence type="ECO:0000256" key="8">
    <source>
        <dbReference type="HAMAP-Rule" id="MF_00265"/>
    </source>
</evidence>
<dbReference type="OrthoDB" id="5185254at2"/>
<reference evidence="10 11" key="1">
    <citation type="submission" date="2017-12" db="EMBL/GenBank/DDBJ databases">
        <title>Sequencing the genomes of 1000 Actinobacteria strains.</title>
        <authorList>
            <person name="Klenk H.-P."/>
        </authorList>
    </citation>
    <scope>NUCLEOTIDE SEQUENCE [LARGE SCALE GENOMIC DNA]</scope>
    <source>
        <strain evidence="10 11">DSM 44489</strain>
    </source>
</reference>
<keyword evidence="3 8" id="KW-0540">Nuclease</keyword>
<evidence type="ECO:0000313" key="10">
    <source>
        <dbReference type="EMBL" id="PKV79389.1"/>
    </source>
</evidence>
<dbReference type="GO" id="GO:0016787">
    <property type="term" value="F:hydrolase activity"/>
    <property type="evidence" value="ECO:0007669"/>
    <property type="project" value="UniProtKB-KW"/>
</dbReference>
<dbReference type="InterPro" id="IPR002716">
    <property type="entry name" value="PIN_dom"/>
</dbReference>
<evidence type="ECO:0000256" key="7">
    <source>
        <dbReference type="ARBA" id="ARBA00038093"/>
    </source>
</evidence>
<keyword evidence="11" id="KW-1185">Reference proteome</keyword>
<comment type="similarity">
    <text evidence="7 8">Belongs to the PINc/VapC protein family.</text>
</comment>
<feature type="binding site" evidence="8">
    <location>
        <position position="7"/>
    </location>
    <ligand>
        <name>Mg(2+)</name>
        <dbReference type="ChEBI" id="CHEBI:18420"/>
    </ligand>
</feature>
<accession>A0A2N3VCP1</accession>